<gene>
    <name evidence="8" type="primary">NUT2</name>
    <name evidence="6" type="synonym">MED10</name>
    <name evidence="8" type="ORF">NEMBOFW57_001012</name>
</gene>
<keyword evidence="5 6" id="KW-0539">Nucleus</keyword>
<reference evidence="8" key="1">
    <citation type="submission" date="2023-02" db="EMBL/GenBank/DDBJ databases">
        <authorList>
            <person name="Palmer J.M."/>
        </authorList>
    </citation>
    <scope>NUCLEOTIDE SEQUENCE</scope>
    <source>
        <strain evidence="8">FW57</strain>
    </source>
</reference>
<sequence>MAPINPDLQNVQEDIKNVIQDFYQILVQVSNYDAAAAQPATPSPKISNPPTHPHSQTLDATLHHLHTTALSLPTTTSSTSTSSADKGIPEPLIQYVENGRNPDIYTREFVELVRRMNQLARGKMHAFRDFRDVLAREMSSALPECAGDVARVVEATGGATVAAAAGREQELEAGQRQGEQGGQQQ</sequence>
<comment type="subcellular location">
    <subcellularLocation>
        <location evidence="1 6">Nucleus</location>
    </subcellularLocation>
</comment>
<dbReference type="GO" id="GO:0003712">
    <property type="term" value="F:transcription coregulator activity"/>
    <property type="evidence" value="ECO:0007669"/>
    <property type="project" value="InterPro"/>
</dbReference>
<evidence type="ECO:0000313" key="9">
    <source>
        <dbReference type="Proteomes" id="UP001197093"/>
    </source>
</evidence>
<dbReference type="GO" id="GO:0006357">
    <property type="term" value="P:regulation of transcription by RNA polymerase II"/>
    <property type="evidence" value="ECO:0007669"/>
    <property type="project" value="InterPro"/>
</dbReference>
<evidence type="ECO:0000256" key="7">
    <source>
        <dbReference type="SAM" id="MobiDB-lite"/>
    </source>
</evidence>
<feature type="region of interest" description="Disordered" evidence="7">
    <location>
        <begin position="38"/>
        <end position="57"/>
    </location>
</feature>
<evidence type="ECO:0000256" key="6">
    <source>
        <dbReference type="RuleBase" id="RU364146"/>
    </source>
</evidence>
<comment type="function">
    <text evidence="6">Component of the Mediator complex, a coactivator involved in the regulated transcription of nearly all RNA polymerase II-dependent genes. Mediator functions as a bridge to convey information from gene-specific regulatory proteins to the basal RNA polymerase II transcription machinery. Mediator is recruited to promoters by direct interactions with regulatory proteins and serves as a scaffold for the assembly of a functional preinitiation complex with RNA polymerase II and the general transcription factors.</text>
</comment>
<dbReference type="GO" id="GO:0016592">
    <property type="term" value="C:mediator complex"/>
    <property type="evidence" value="ECO:0007669"/>
    <property type="project" value="InterPro"/>
</dbReference>
<comment type="similarity">
    <text evidence="2 6">Belongs to the Mediator complex subunit 10 family.</text>
</comment>
<keyword evidence="4 6" id="KW-0804">Transcription</keyword>
<evidence type="ECO:0000256" key="5">
    <source>
        <dbReference type="ARBA" id="ARBA00023242"/>
    </source>
</evidence>
<dbReference type="Proteomes" id="UP001197093">
    <property type="component" value="Unassembled WGS sequence"/>
</dbReference>
<dbReference type="InterPro" id="IPR019145">
    <property type="entry name" value="Mediator_Med10"/>
</dbReference>
<feature type="region of interest" description="Disordered" evidence="7">
    <location>
        <begin position="164"/>
        <end position="185"/>
    </location>
</feature>
<proteinExistence type="inferred from homology"/>
<evidence type="ECO:0000313" key="8">
    <source>
        <dbReference type="EMBL" id="KAG7291004.1"/>
    </source>
</evidence>
<keyword evidence="3 6" id="KW-0805">Transcription regulation</keyword>
<dbReference type="EMBL" id="JAHCVI010000001">
    <property type="protein sequence ID" value="KAG7291004.1"/>
    <property type="molecule type" value="Genomic_DNA"/>
</dbReference>
<evidence type="ECO:0000256" key="1">
    <source>
        <dbReference type="ARBA" id="ARBA00004123"/>
    </source>
</evidence>
<dbReference type="AlphaFoldDB" id="A0AAD4HXI9"/>
<accession>A0AAD4HXI9</accession>
<evidence type="ECO:0000256" key="4">
    <source>
        <dbReference type="ARBA" id="ARBA00023163"/>
    </source>
</evidence>
<keyword evidence="9" id="KW-1185">Reference proteome</keyword>
<comment type="caution">
    <text evidence="8">The sequence shown here is derived from an EMBL/GenBank/DDBJ whole genome shotgun (WGS) entry which is preliminary data.</text>
</comment>
<dbReference type="Pfam" id="PF09748">
    <property type="entry name" value="Med10"/>
    <property type="match status" value="1"/>
</dbReference>
<keyword evidence="6" id="KW-0010">Activator</keyword>
<protein>
    <recommendedName>
        <fullName evidence="6">Mediator of RNA polymerase II transcription subunit 10</fullName>
    </recommendedName>
    <alternativeName>
        <fullName evidence="6">Mediator complex subunit 10</fullName>
    </alternativeName>
</protein>
<name>A0AAD4HXI9_9PEZI</name>
<organism evidence="8 9">
    <name type="scientific">Staphylotrichum longicolle</name>
    <dbReference type="NCBI Taxonomy" id="669026"/>
    <lineage>
        <taxon>Eukaryota</taxon>
        <taxon>Fungi</taxon>
        <taxon>Dikarya</taxon>
        <taxon>Ascomycota</taxon>
        <taxon>Pezizomycotina</taxon>
        <taxon>Sordariomycetes</taxon>
        <taxon>Sordariomycetidae</taxon>
        <taxon>Sordariales</taxon>
        <taxon>Chaetomiaceae</taxon>
        <taxon>Staphylotrichum</taxon>
    </lineage>
</organism>
<comment type="subunit">
    <text evidence="6">Component of the Mediator complex.</text>
</comment>
<feature type="compositionally biased region" description="Polar residues" evidence="7">
    <location>
        <begin position="44"/>
        <end position="56"/>
    </location>
</feature>
<evidence type="ECO:0000256" key="2">
    <source>
        <dbReference type="ARBA" id="ARBA00005389"/>
    </source>
</evidence>
<evidence type="ECO:0000256" key="3">
    <source>
        <dbReference type="ARBA" id="ARBA00023015"/>
    </source>
</evidence>
<feature type="compositionally biased region" description="Low complexity" evidence="7">
    <location>
        <begin position="164"/>
        <end position="178"/>
    </location>
</feature>